<protein>
    <submittedName>
        <fullName evidence="3">PucR family transcriptional regulator</fullName>
    </submittedName>
</protein>
<dbReference type="AlphaFoldDB" id="A0A8J7VZJ3"/>
<feature type="domain" description="Purine catabolism PurC-like" evidence="1">
    <location>
        <begin position="7"/>
        <end position="120"/>
    </location>
</feature>
<dbReference type="Proteomes" id="UP000675664">
    <property type="component" value="Unassembled WGS sequence"/>
</dbReference>
<dbReference type="InterPro" id="IPR051448">
    <property type="entry name" value="CdaR-like_regulators"/>
</dbReference>
<reference evidence="3" key="1">
    <citation type="submission" date="2021-04" db="EMBL/GenBank/DDBJ databases">
        <title>Sinoanaerobacter chloroacetimidivorans sp. nov., an obligate anaerobic bacterium isolated from anaerobic sludge.</title>
        <authorList>
            <person name="Bao Y."/>
        </authorList>
    </citation>
    <scope>NUCLEOTIDE SEQUENCE</scope>
    <source>
        <strain evidence="3">BAD-6</strain>
    </source>
</reference>
<accession>A0A8J7VZJ3</accession>
<proteinExistence type="predicted"/>
<keyword evidence="4" id="KW-1185">Reference proteome</keyword>
<evidence type="ECO:0000259" key="2">
    <source>
        <dbReference type="Pfam" id="PF13556"/>
    </source>
</evidence>
<dbReference type="Pfam" id="PF07905">
    <property type="entry name" value="PucR"/>
    <property type="match status" value="1"/>
</dbReference>
<name>A0A8J7VZJ3_9FIRM</name>
<evidence type="ECO:0000313" key="4">
    <source>
        <dbReference type="Proteomes" id="UP000675664"/>
    </source>
</evidence>
<dbReference type="Gene3D" id="1.10.10.2840">
    <property type="entry name" value="PucR C-terminal helix-turn-helix domain"/>
    <property type="match status" value="1"/>
</dbReference>
<sequence length="398" mass="45838">MLTVISLLSHPLFEKFQLVAGRSGLYNKVSGTGIFEWESSVEIDKNFEPGEFVVTTLSQAKNDPALAEHCIKLLIRKKVSAIAIKTVYYQEISDDVKAYSDTHRVPVFLFSDTFFDDIIFTIKNILLTPKLQQTTYDKEIEFLMNSGHRPDEMEQAAKAINPFFFRNFICAFTISRQEESEKVCTEGMREEEMRSWGNRPSRLDSDEIDASSFIYSVIPYHKGHLILFTGKNSSNGLEDKLLALLERLGLTKELFYIGLSTAGTGLEHLGRGIQESLSASESCRMDREGLRKFPEIGLDQLLIPLKRNYWTERYYQEQIEKIRSHDREHNAKLLETLVTFVKSDGDIQLTARKMFQHSNTIRYRMDKARKLLGLADSPDSFLQIHLIIRLHEIYSLEI</sequence>
<feature type="domain" description="PucR C-terminal helix-turn-helix" evidence="2">
    <location>
        <begin position="333"/>
        <end position="389"/>
    </location>
</feature>
<dbReference type="RefSeq" id="WP_227018163.1">
    <property type="nucleotide sequence ID" value="NZ_JAGSND010000005.1"/>
</dbReference>
<gene>
    <name evidence="3" type="ORF">KCX82_09120</name>
</gene>
<organism evidence="3 4">
    <name type="scientific">Sinanaerobacter chloroacetimidivorans</name>
    <dbReference type="NCBI Taxonomy" id="2818044"/>
    <lineage>
        <taxon>Bacteria</taxon>
        <taxon>Bacillati</taxon>
        <taxon>Bacillota</taxon>
        <taxon>Clostridia</taxon>
        <taxon>Peptostreptococcales</taxon>
        <taxon>Anaerovoracaceae</taxon>
        <taxon>Sinanaerobacter</taxon>
    </lineage>
</organism>
<dbReference type="EMBL" id="JAGSND010000005">
    <property type="protein sequence ID" value="MBR0598032.1"/>
    <property type="molecule type" value="Genomic_DNA"/>
</dbReference>
<dbReference type="InterPro" id="IPR025736">
    <property type="entry name" value="PucR_C-HTH_dom"/>
</dbReference>
<dbReference type="InterPro" id="IPR042070">
    <property type="entry name" value="PucR_C-HTH_sf"/>
</dbReference>
<comment type="caution">
    <text evidence="3">The sequence shown here is derived from an EMBL/GenBank/DDBJ whole genome shotgun (WGS) entry which is preliminary data.</text>
</comment>
<evidence type="ECO:0000313" key="3">
    <source>
        <dbReference type="EMBL" id="MBR0598032.1"/>
    </source>
</evidence>
<evidence type="ECO:0000259" key="1">
    <source>
        <dbReference type="Pfam" id="PF07905"/>
    </source>
</evidence>
<dbReference type="PANTHER" id="PTHR33744">
    <property type="entry name" value="CARBOHYDRATE DIACID REGULATOR"/>
    <property type="match status" value="1"/>
</dbReference>
<dbReference type="InterPro" id="IPR012914">
    <property type="entry name" value="PucR_dom"/>
</dbReference>
<dbReference type="Pfam" id="PF13556">
    <property type="entry name" value="HTH_30"/>
    <property type="match status" value="1"/>
</dbReference>
<reference evidence="3" key="2">
    <citation type="submission" date="2021-04" db="EMBL/GenBank/DDBJ databases">
        <authorList>
            <person name="Liu J."/>
        </authorList>
    </citation>
    <scope>NUCLEOTIDE SEQUENCE</scope>
    <source>
        <strain evidence="3">BAD-6</strain>
    </source>
</reference>